<keyword evidence="1" id="KW-0560">Oxidoreductase</keyword>
<dbReference type="EMBL" id="KZ851844">
    <property type="protein sequence ID" value="RDK47517.1"/>
    <property type="molecule type" value="Genomic_DNA"/>
</dbReference>
<dbReference type="Proteomes" id="UP000254937">
    <property type="component" value="Unassembled WGS sequence"/>
</dbReference>
<name>A0A370PZA2_ASPPH</name>
<dbReference type="GO" id="GO:0035336">
    <property type="term" value="P:long-chain fatty-acyl-CoA metabolic process"/>
    <property type="evidence" value="ECO:0007669"/>
    <property type="project" value="TreeGrafter"/>
</dbReference>
<keyword evidence="1" id="KW-0521">NADP</keyword>
<gene>
    <name evidence="4" type="ORF">M752DRAFT_331358</name>
</gene>
<evidence type="ECO:0000313" key="5">
    <source>
        <dbReference type="Proteomes" id="UP000254937"/>
    </source>
</evidence>
<dbReference type="Gene3D" id="3.40.50.720">
    <property type="entry name" value="NAD(P)-binding Rossmann-like Domain"/>
    <property type="match status" value="1"/>
</dbReference>
<dbReference type="GO" id="GO:0102965">
    <property type="term" value="F:alcohol-forming long-chain fatty acyl-CoA reductase activity"/>
    <property type="evidence" value="ECO:0007669"/>
    <property type="project" value="UniProtKB-EC"/>
</dbReference>
<dbReference type="InterPro" id="IPR036291">
    <property type="entry name" value="NAD(P)-bd_dom_sf"/>
</dbReference>
<evidence type="ECO:0000259" key="3">
    <source>
        <dbReference type="Pfam" id="PF07993"/>
    </source>
</evidence>
<dbReference type="InterPro" id="IPR013120">
    <property type="entry name" value="FAR_NAD-bd"/>
</dbReference>
<sequence length="359" mass="39389">MWEFFSQKTIFVTGGTGSLGTAVVLRPVSQARPKCIYLLCREGKHRAAQKWQKILPKPMSDTLISSDLITYLDGDIQKPDLALPPQPRLHSLKTTTEIIIHAASSINLVDPLHKLSQSIIGATERLAHFALSCPHLHRFVYISSAFANSLLYAEASSRAAVDVSVRETLYPLHQSPSSSSPSISTATTYKELQSRGTTTEYESQPHDIPWPYAYAKQRSERVLLQTFNHDQNHNHNHVAFPNNTPIHLRPGPELPLPGLQPILMSTTNHSSNIGIAYPLNPVPSRDTRQDSRHGSYIGRSARERGCGCCFTLPTGVMASCTPPAVIRAARHHTARGEAAINIGLGVIVDDGFVAEAQNS</sequence>
<dbReference type="GO" id="GO:0080019">
    <property type="term" value="F:alcohol-forming very long-chain fatty acyl-CoA reductase activity"/>
    <property type="evidence" value="ECO:0007669"/>
    <property type="project" value="InterPro"/>
</dbReference>
<reference evidence="4 5" key="1">
    <citation type="submission" date="2018-07" db="EMBL/GenBank/DDBJ databases">
        <title>Section-level genome sequencing of Aspergillus section Nigri to investigate inter- and intra-species variation.</title>
        <authorList>
            <consortium name="DOE Joint Genome Institute"/>
            <person name="Vesth T.C."/>
            <person name="Nybo J.L."/>
            <person name="Theobald S."/>
            <person name="Frisvad J.C."/>
            <person name="Larsen T.O."/>
            <person name="Nielsen K.F."/>
            <person name="Hoof J.B."/>
            <person name="Brandl J."/>
            <person name="Salamov A."/>
            <person name="Riley R."/>
            <person name="Gladden J.M."/>
            <person name="Phatale P."/>
            <person name="Nielsen M.T."/>
            <person name="Lyhne E.K."/>
            <person name="Kogle M.E."/>
            <person name="Strasser K."/>
            <person name="McDonnell E."/>
            <person name="Barry K."/>
            <person name="Clum A."/>
            <person name="Chen C."/>
            <person name="Nolan M."/>
            <person name="Sandor L."/>
            <person name="Kuo A."/>
            <person name="Lipzen A."/>
            <person name="Hainaut M."/>
            <person name="Drula E."/>
            <person name="Tsang A."/>
            <person name="Magnuson J.K."/>
            <person name="Henrissat B."/>
            <person name="Wiebenga A."/>
            <person name="Simmons B.A."/>
            <person name="Makela M.R."/>
            <person name="De vries R.P."/>
            <person name="Grigoriev I.V."/>
            <person name="Mortensen U.H."/>
            <person name="Baker S.E."/>
            <person name="Andersen M.R."/>
        </authorList>
    </citation>
    <scope>NUCLEOTIDE SEQUENCE [LARGE SCALE GENOMIC DNA]</scope>
    <source>
        <strain evidence="4 5">ATCC 13157</strain>
    </source>
</reference>
<dbReference type="GO" id="GO:0005777">
    <property type="term" value="C:peroxisome"/>
    <property type="evidence" value="ECO:0007669"/>
    <property type="project" value="TreeGrafter"/>
</dbReference>
<dbReference type="AlphaFoldDB" id="A0A370PZA2"/>
<feature type="region of interest" description="Disordered" evidence="2">
    <location>
        <begin position="172"/>
        <end position="203"/>
    </location>
</feature>
<dbReference type="PANTHER" id="PTHR11011:SF45">
    <property type="entry name" value="FATTY ACYL-COA REDUCTASE CG8306-RELATED"/>
    <property type="match status" value="1"/>
</dbReference>
<dbReference type="Pfam" id="PF07993">
    <property type="entry name" value="NAD_binding_4"/>
    <property type="match status" value="1"/>
</dbReference>
<protein>
    <recommendedName>
        <fullName evidence="1">Fatty acyl-CoA reductase</fullName>
        <ecNumber evidence="1">1.2.1.84</ecNumber>
    </recommendedName>
</protein>
<accession>A0A370PZA2</accession>
<keyword evidence="5" id="KW-1185">Reference proteome</keyword>
<comment type="function">
    <text evidence="1">Catalyzes the reduction of fatty acyl-CoA to fatty alcohols.</text>
</comment>
<dbReference type="PANTHER" id="PTHR11011">
    <property type="entry name" value="MALE STERILITY PROTEIN 2-RELATED"/>
    <property type="match status" value="1"/>
</dbReference>
<evidence type="ECO:0000256" key="2">
    <source>
        <dbReference type="SAM" id="MobiDB-lite"/>
    </source>
</evidence>
<feature type="compositionally biased region" description="Polar residues" evidence="2">
    <location>
        <begin position="185"/>
        <end position="202"/>
    </location>
</feature>
<proteinExistence type="inferred from homology"/>
<organism evidence="4 5">
    <name type="scientific">Aspergillus phoenicis ATCC 13157</name>
    <dbReference type="NCBI Taxonomy" id="1353007"/>
    <lineage>
        <taxon>Eukaryota</taxon>
        <taxon>Fungi</taxon>
        <taxon>Dikarya</taxon>
        <taxon>Ascomycota</taxon>
        <taxon>Pezizomycotina</taxon>
        <taxon>Eurotiomycetes</taxon>
        <taxon>Eurotiomycetidae</taxon>
        <taxon>Eurotiales</taxon>
        <taxon>Aspergillaceae</taxon>
        <taxon>Aspergillus</taxon>
    </lineage>
</organism>
<evidence type="ECO:0000313" key="4">
    <source>
        <dbReference type="EMBL" id="RDK47517.1"/>
    </source>
</evidence>
<dbReference type="EC" id="1.2.1.84" evidence="1"/>
<feature type="compositionally biased region" description="Low complexity" evidence="2">
    <location>
        <begin position="175"/>
        <end position="184"/>
    </location>
</feature>
<comment type="similarity">
    <text evidence="1">Belongs to the fatty acyl-CoA reductase family.</text>
</comment>
<comment type="catalytic activity">
    <reaction evidence="1">
        <text>a long-chain fatty acyl-CoA + 2 NADPH + 2 H(+) = a long-chain primary fatty alcohol + 2 NADP(+) + CoA</text>
        <dbReference type="Rhea" id="RHEA:52716"/>
        <dbReference type="ChEBI" id="CHEBI:15378"/>
        <dbReference type="ChEBI" id="CHEBI:57287"/>
        <dbReference type="ChEBI" id="CHEBI:57783"/>
        <dbReference type="ChEBI" id="CHEBI:58349"/>
        <dbReference type="ChEBI" id="CHEBI:77396"/>
        <dbReference type="ChEBI" id="CHEBI:83139"/>
        <dbReference type="EC" id="1.2.1.84"/>
    </reaction>
</comment>
<keyword evidence="1" id="KW-0444">Lipid biosynthesis</keyword>
<keyword evidence="1" id="KW-0443">Lipid metabolism</keyword>
<dbReference type="InterPro" id="IPR026055">
    <property type="entry name" value="FAR"/>
</dbReference>
<evidence type="ECO:0000256" key="1">
    <source>
        <dbReference type="RuleBase" id="RU363097"/>
    </source>
</evidence>
<feature type="domain" description="Thioester reductase (TE)" evidence="3">
    <location>
        <begin position="12"/>
        <end position="227"/>
    </location>
</feature>
<dbReference type="SUPFAM" id="SSF51735">
    <property type="entry name" value="NAD(P)-binding Rossmann-fold domains"/>
    <property type="match status" value="1"/>
</dbReference>